<dbReference type="HOGENOM" id="CLU_016950_7_0_0"/>
<comment type="function">
    <text evidence="8">Catalyzes the conversion of glucosamine-6-phosphate to glucosamine-1-phosphate.</text>
</comment>
<keyword evidence="2 8" id="KW-0597">Phosphoprotein</keyword>
<accession>A0A081BTT4</accession>
<dbReference type="STRING" id="1499967.U27_02697"/>
<evidence type="ECO:0000256" key="1">
    <source>
        <dbReference type="ARBA" id="ARBA00010231"/>
    </source>
</evidence>
<gene>
    <name evidence="8" type="primary">glmM</name>
    <name evidence="13" type="ORF">U27_02697</name>
</gene>
<dbReference type="Proteomes" id="UP000030661">
    <property type="component" value="Unassembled WGS sequence"/>
</dbReference>
<evidence type="ECO:0000313" key="14">
    <source>
        <dbReference type="Proteomes" id="UP000030661"/>
    </source>
</evidence>
<feature type="binding site" evidence="8">
    <location>
        <position position="245"/>
    </location>
    <ligand>
        <name>Mg(2+)</name>
        <dbReference type="ChEBI" id="CHEBI:18420"/>
    </ligand>
</feature>
<comment type="PTM">
    <text evidence="8">Activated by phosphorylation.</text>
</comment>
<feature type="domain" description="Alpha-D-phosphohexomutase alpha/beta/alpha" evidence="11">
    <location>
        <begin position="156"/>
        <end position="256"/>
    </location>
</feature>
<dbReference type="GO" id="GO:0004615">
    <property type="term" value="F:phosphomannomutase activity"/>
    <property type="evidence" value="ECO:0007669"/>
    <property type="project" value="TreeGrafter"/>
</dbReference>
<evidence type="ECO:0000256" key="6">
    <source>
        <dbReference type="ARBA" id="ARBA00066330"/>
    </source>
</evidence>
<evidence type="ECO:0000256" key="3">
    <source>
        <dbReference type="ARBA" id="ARBA00022723"/>
    </source>
</evidence>
<evidence type="ECO:0000259" key="11">
    <source>
        <dbReference type="Pfam" id="PF02879"/>
    </source>
</evidence>
<feature type="domain" description="Alpha-D-phosphohexomutase alpha/beta/alpha" evidence="10">
    <location>
        <begin position="3"/>
        <end position="134"/>
    </location>
</feature>
<dbReference type="Gene3D" id="3.40.120.10">
    <property type="entry name" value="Alpha-D-Glucose-1,6-Bisphosphate, subunit A, domain 3"/>
    <property type="match status" value="3"/>
</dbReference>
<dbReference type="InterPro" id="IPR036900">
    <property type="entry name" value="A-D-PHexomutase_C_sf"/>
</dbReference>
<dbReference type="FunFam" id="3.40.120.10:FF:000001">
    <property type="entry name" value="Phosphoglucosamine mutase"/>
    <property type="match status" value="1"/>
</dbReference>
<comment type="cofactor">
    <cofactor evidence="8">
        <name>Mg(2+)</name>
        <dbReference type="ChEBI" id="CHEBI:18420"/>
    </cofactor>
    <text evidence="8">Binds 1 Mg(2+) ion per subunit.</text>
</comment>
<feature type="modified residue" description="Phosphoserine" evidence="8">
    <location>
        <position position="99"/>
    </location>
</feature>
<dbReference type="InterPro" id="IPR005844">
    <property type="entry name" value="A-D-PHexomutase_a/b/a-I"/>
</dbReference>
<evidence type="ECO:0000259" key="12">
    <source>
        <dbReference type="Pfam" id="PF02880"/>
    </source>
</evidence>
<keyword evidence="14" id="KW-1185">Reference proteome</keyword>
<dbReference type="InterPro" id="IPR005845">
    <property type="entry name" value="A-D-PHexomutase_a/b/a-II"/>
</dbReference>
<feature type="active site" description="Phosphoserine intermediate" evidence="8">
    <location>
        <position position="99"/>
    </location>
</feature>
<feature type="domain" description="Alpha-D-phosphohexomutase alpha/beta/alpha" evidence="12">
    <location>
        <begin position="260"/>
        <end position="370"/>
    </location>
</feature>
<evidence type="ECO:0000256" key="4">
    <source>
        <dbReference type="ARBA" id="ARBA00022842"/>
    </source>
</evidence>
<dbReference type="EMBL" id="DF820464">
    <property type="protein sequence ID" value="GAK55739.1"/>
    <property type="molecule type" value="Genomic_DNA"/>
</dbReference>
<evidence type="ECO:0000256" key="7">
    <source>
        <dbReference type="ARBA" id="ARBA00068193"/>
    </source>
</evidence>
<dbReference type="FunFam" id="3.30.310.50:FF:000001">
    <property type="entry name" value="Phosphoglucosamine mutase"/>
    <property type="match status" value="1"/>
</dbReference>
<evidence type="ECO:0000256" key="5">
    <source>
        <dbReference type="ARBA" id="ARBA00023235"/>
    </source>
</evidence>
<keyword evidence="5 8" id="KW-0413">Isomerase</keyword>
<dbReference type="Pfam" id="PF00408">
    <property type="entry name" value="PGM_PMM_IV"/>
    <property type="match status" value="1"/>
</dbReference>
<dbReference type="GO" id="GO:0005975">
    <property type="term" value="P:carbohydrate metabolic process"/>
    <property type="evidence" value="ECO:0007669"/>
    <property type="project" value="InterPro"/>
</dbReference>
<dbReference type="InterPro" id="IPR050060">
    <property type="entry name" value="Phosphoglucosamine_mutase"/>
</dbReference>
<comment type="similarity">
    <text evidence="1 8">Belongs to the phosphohexose mutase family.</text>
</comment>
<dbReference type="Pfam" id="PF02880">
    <property type="entry name" value="PGM_PMM_III"/>
    <property type="match status" value="1"/>
</dbReference>
<keyword evidence="3 8" id="KW-0479">Metal-binding</keyword>
<dbReference type="HAMAP" id="MF_01554_B">
    <property type="entry name" value="GlmM_B"/>
    <property type="match status" value="1"/>
</dbReference>
<evidence type="ECO:0000313" key="13">
    <source>
        <dbReference type="EMBL" id="GAK55739.1"/>
    </source>
</evidence>
<dbReference type="eggNOG" id="COG1109">
    <property type="taxonomic scope" value="Bacteria"/>
</dbReference>
<protein>
    <recommendedName>
        <fullName evidence="7 8">Phosphoglucosamine mutase</fullName>
        <ecNumber evidence="6 8">5.4.2.10</ecNumber>
    </recommendedName>
</protein>
<dbReference type="PANTHER" id="PTHR42946:SF1">
    <property type="entry name" value="PHOSPHOGLUCOMUTASE (ALPHA-D-GLUCOSE-1,6-BISPHOSPHATE-DEPENDENT)"/>
    <property type="match status" value="1"/>
</dbReference>
<dbReference type="NCBIfam" id="NF008139">
    <property type="entry name" value="PRK10887.1"/>
    <property type="match status" value="1"/>
</dbReference>
<dbReference type="GO" id="GO:0009252">
    <property type="term" value="P:peptidoglycan biosynthetic process"/>
    <property type="evidence" value="ECO:0007669"/>
    <property type="project" value="TreeGrafter"/>
</dbReference>
<reference evidence="13" key="1">
    <citation type="journal article" date="2015" name="PeerJ">
        <title>First genomic representation of candidate bacterial phylum KSB3 points to enhanced environmental sensing as a trigger of wastewater bulking.</title>
        <authorList>
            <person name="Sekiguchi Y."/>
            <person name="Ohashi A."/>
            <person name="Parks D.H."/>
            <person name="Yamauchi T."/>
            <person name="Tyson G.W."/>
            <person name="Hugenholtz P."/>
        </authorList>
    </citation>
    <scope>NUCLEOTIDE SEQUENCE [LARGE SCALE GENOMIC DNA]</scope>
</reference>
<dbReference type="Pfam" id="PF02878">
    <property type="entry name" value="PGM_PMM_I"/>
    <property type="match status" value="1"/>
</dbReference>
<keyword evidence="4 8" id="KW-0460">Magnesium</keyword>
<dbReference type="SUPFAM" id="SSF55957">
    <property type="entry name" value="Phosphoglucomutase, C-terminal domain"/>
    <property type="match status" value="1"/>
</dbReference>
<dbReference type="Gene3D" id="3.30.310.50">
    <property type="entry name" value="Alpha-D-phosphohexomutase, C-terminal domain"/>
    <property type="match status" value="1"/>
</dbReference>
<feature type="binding site" evidence="8">
    <location>
        <position position="247"/>
    </location>
    <ligand>
        <name>Mg(2+)</name>
        <dbReference type="ChEBI" id="CHEBI:18420"/>
    </ligand>
</feature>
<proteinExistence type="inferred from homology"/>
<dbReference type="AlphaFoldDB" id="A0A081BTT4"/>
<dbReference type="InterPro" id="IPR005841">
    <property type="entry name" value="Alpha-D-phosphohexomutase_SF"/>
</dbReference>
<organism evidence="13">
    <name type="scientific">Vecturithrix granuli</name>
    <dbReference type="NCBI Taxonomy" id="1499967"/>
    <lineage>
        <taxon>Bacteria</taxon>
        <taxon>Candidatus Moduliflexota</taxon>
        <taxon>Candidatus Vecturitrichia</taxon>
        <taxon>Candidatus Vecturitrichales</taxon>
        <taxon>Candidatus Vecturitrichaceae</taxon>
        <taxon>Candidatus Vecturithrix</taxon>
    </lineage>
</organism>
<dbReference type="NCBIfam" id="TIGR01455">
    <property type="entry name" value="glmM"/>
    <property type="match status" value="1"/>
</dbReference>
<dbReference type="GO" id="GO:0008966">
    <property type="term" value="F:phosphoglucosamine mutase activity"/>
    <property type="evidence" value="ECO:0007669"/>
    <property type="project" value="UniProtKB-UniRule"/>
</dbReference>
<feature type="binding site" evidence="8">
    <location>
        <position position="243"/>
    </location>
    <ligand>
        <name>Mg(2+)</name>
        <dbReference type="ChEBI" id="CHEBI:18420"/>
    </ligand>
</feature>
<dbReference type="PANTHER" id="PTHR42946">
    <property type="entry name" value="PHOSPHOHEXOSE MUTASE"/>
    <property type="match status" value="1"/>
</dbReference>
<evidence type="ECO:0000256" key="8">
    <source>
        <dbReference type="HAMAP-Rule" id="MF_01554"/>
    </source>
</evidence>
<dbReference type="SUPFAM" id="SSF53738">
    <property type="entry name" value="Phosphoglucomutase, first 3 domains"/>
    <property type="match status" value="3"/>
</dbReference>
<evidence type="ECO:0000256" key="2">
    <source>
        <dbReference type="ARBA" id="ARBA00022553"/>
    </source>
</evidence>
<dbReference type="InterPro" id="IPR016055">
    <property type="entry name" value="A-D-PHexomutase_a/b/a-I/II/III"/>
</dbReference>
<dbReference type="PRINTS" id="PR00509">
    <property type="entry name" value="PGMPMM"/>
</dbReference>
<name>A0A081BTT4_VECG1</name>
<dbReference type="FunFam" id="3.40.120.10:FF:000002">
    <property type="entry name" value="Phosphoglucosamine mutase"/>
    <property type="match status" value="1"/>
</dbReference>
<evidence type="ECO:0000259" key="10">
    <source>
        <dbReference type="Pfam" id="PF02878"/>
    </source>
</evidence>
<dbReference type="GO" id="GO:0000287">
    <property type="term" value="F:magnesium ion binding"/>
    <property type="evidence" value="ECO:0007669"/>
    <property type="project" value="UniProtKB-UniRule"/>
</dbReference>
<feature type="domain" description="Alpha-D-phosphohexomutase C-terminal" evidence="9">
    <location>
        <begin position="376"/>
        <end position="442"/>
    </location>
</feature>
<dbReference type="InterPro" id="IPR006352">
    <property type="entry name" value="GlmM_bact"/>
</dbReference>
<dbReference type="GO" id="GO:0006048">
    <property type="term" value="P:UDP-N-acetylglucosamine biosynthetic process"/>
    <property type="evidence" value="ECO:0007669"/>
    <property type="project" value="TreeGrafter"/>
</dbReference>
<dbReference type="Pfam" id="PF02879">
    <property type="entry name" value="PGM_PMM_II"/>
    <property type="match status" value="1"/>
</dbReference>
<dbReference type="InterPro" id="IPR005843">
    <property type="entry name" value="A-D-PHexomutase_C"/>
</dbReference>
<dbReference type="GO" id="GO:0005829">
    <property type="term" value="C:cytosol"/>
    <property type="evidence" value="ECO:0007669"/>
    <property type="project" value="TreeGrafter"/>
</dbReference>
<comment type="catalytic activity">
    <reaction evidence="8">
        <text>alpha-D-glucosamine 1-phosphate = D-glucosamine 6-phosphate</text>
        <dbReference type="Rhea" id="RHEA:23424"/>
        <dbReference type="ChEBI" id="CHEBI:58516"/>
        <dbReference type="ChEBI" id="CHEBI:58725"/>
        <dbReference type="EC" id="5.4.2.10"/>
    </reaction>
</comment>
<feature type="binding site" description="via phosphate group" evidence="8">
    <location>
        <position position="99"/>
    </location>
    <ligand>
        <name>Mg(2+)</name>
        <dbReference type="ChEBI" id="CHEBI:18420"/>
    </ligand>
</feature>
<dbReference type="EC" id="5.4.2.10" evidence="6 8"/>
<evidence type="ECO:0000259" key="9">
    <source>
        <dbReference type="Pfam" id="PF00408"/>
    </source>
</evidence>
<dbReference type="InterPro" id="IPR005846">
    <property type="entry name" value="A-D-PHexomutase_a/b/a-III"/>
</dbReference>
<sequence>MAQLFGTDGIRGTANRFPMIPEMMVKIGMIIGTIFEKYPSEIIIGRDTRISGQMLEYALSSGLAASGARVKLAGIIPTPAVAFLTRKYHAQAGIVISASHNLFQDNGVKIFSSDGFKLPDELELQIEDRVLDEQAIHHRPIEADIGKIEVFEGAEEQYVNHLIDSVYSNKFPDLRGMKVVVDCANGAAARVGPTIFKRLQLDVVELAASPDGLNINQNCGALHTETLQHHVLKERADLGIAFDGDADRLILVDEQGQPVNGDRIMAILALDLYQQHRLKNNTLVATVMSNLGLELAMKEAGITLLRTAVGDRYVVEKMRAINANLGGEQSGHIVMFDHGTTGDGLVSALSVLKILSRANKSLSELAACIQDFPQTLMNVPVKERKPIEDMVGVSNAIRQAEKELGERGRILVRYSGTELLLRVMVEAEDQPTVERIVDTIAEEIRKEQR</sequence>
<dbReference type="CDD" id="cd05802">
    <property type="entry name" value="GlmM"/>
    <property type="match status" value="1"/>
</dbReference>